<dbReference type="Gene3D" id="3.20.20.150">
    <property type="entry name" value="Divalent-metal-dependent TIM barrel enzymes"/>
    <property type="match status" value="1"/>
</dbReference>
<dbReference type="SUPFAM" id="SSF51658">
    <property type="entry name" value="Xylose isomerase-like"/>
    <property type="match status" value="1"/>
</dbReference>
<dbReference type="InterPro" id="IPR013022">
    <property type="entry name" value="Xyl_isomerase-like_TIM-brl"/>
</dbReference>
<reference evidence="3" key="1">
    <citation type="submission" date="2016-04" db="EMBL/GenBank/DDBJ databases">
        <authorList>
            <person name="Lyu Z."/>
            <person name="Lyu W."/>
        </authorList>
    </citation>
    <scope>NUCLEOTIDE SEQUENCE [LARGE SCALE GENOMIC DNA]</scope>
    <source>
        <strain evidence="3">C44</strain>
    </source>
</reference>
<dbReference type="InterPro" id="IPR050312">
    <property type="entry name" value="IolE/XylAMocC-like"/>
</dbReference>
<dbReference type="RefSeq" id="WP_066333013.1">
    <property type="nucleotide sequence ID" value="NZ_LWSG01000017.1"/>
</dbReference>
<protein>
    <recommendedName>
        <fullName evidence="1">Xylose isomerase-like TIM barrel domain-containing protein</fullName>
    </recommendedName>
</protein>
<accession>A0A179SWP2</accession>
<dbReference type="EMBL" id="LWSG01000017">
    <property type="protein sequence ID" value="OAS85881.1"/>
    <property type="molecule type" value="Genomic_DNA"/>
</dbReference>
<sequence>MVHFKLALNTSTLFPFRLDVKEQVTVAAEAGYDGIELWVKDIDQYLKTGGSIRELRTFIEDRGISVVNAITFFKWSDSDERIRKEGLGQAEREISLLKELGCHAVAAPPSGNVEGVTLETMASHFSQLTNLARGIGVEPYLEFWGKSQRLSKLNEAVFVAMESGIKDVKILLDPFHMYTGGSSIENVSYLNPKNIGIVHVNDYPFSPPREHIADHDRVFPGDGIAPNKKLANLLNQIGYRGYLSLELFIEDFGNQTPIEVASLGIEKIKKAYFIEGS</sequence>
<feature type="domain" description="Xylose isomerase-like TIM barrel" evidence="1">
    <location>
        <begin position="25"/>
        <end position="266"/>
    </location>
</feature>
<dbReference type="InterPro" id="IPR036237">
    <property type="entry name" value="Xyl_isomerase-like_sf"/>
</dbReference>
<keyword evidence="3" id="KW-1185">Reference proteome</keyword>
<dbReference type="AlphaFoldDB" id="A0A179SWP2"/>
<gene>
    <name evidence="2" type="ORF">A6K24_23070</name>
</gene>
<name>A0A179SWP2_9BACI</name>
<dbReference type="STRING" id="152268.A6K24_23070"/>
<evidence type="ECO:0000259" key="1">
    <source>
        <dbReference type="Pfam" id="PF01261"/>
    </source>
</evidence>
<evidence type="ECO:0000313" key="2">
    <source>
        <dbReference type="EMBL" id="OAS85881.1"/>
    </source>
</evidence>
<dbReference type="PANTHER" id="PTHR12110">
    <property type="entry name" value="HYDROXYPYRUVATE ISOMERASE"/>
    <property type="match status" value="1"/>
</dbReference>
<comment type="caution">
    <text evidence="2">The sequence shown here is derived from an EMBL/GenBank/DDBJ whole genome shotgun (WGS) entry which is preliminary data.</text>
</comment>
<evidence type="ECO:0000313" key="3">
    <source>
        <dbReference type="Proteomes" id="UP000078534"/>
    </source>
</evidence>
<proteinExistence type="predicted"/>
<dbReference type="PANTHER" id="PTHR12110:SF48">
    <property type="entry name" value="BLL3656 PROTEIN"/>
    <property type="match status" value="1"/>
</dbReference>
<dbReference type="OrthoDB" id="9814946at2"/>
<dbReference type="Pfam" id="PF01261">
    <property type="entry name" value="AP_endonuc_2"/>
    <property type="match status" value="1"/>
</dbReference>
<dbReference type="Proteomes" id="UP000078534">
    <property type="component" value="Unassembled WGS sequence"/>
</dbReference>
<organism evidence="2 3">
    <name type="scientific">Metabacillus litoralis</name>
    <dbReference type="NCBI Taxonomy" id="152268"/>
    <lineage>
        <taxon>Bacteria</taxon>
        <taxon>Bacillati</taxon>
        <taxon>Bacillota</taxon>
        <taxon>Bacilli</taxon>
        <taxon>Bacillales</taxon>
        <taxon>Bacillaceae</taxon>
        <taxon>Metabacillus</taxon>
    </lineage>
</organism>